<dbReference type="SMART" id="SM00148">
    <property type="entry name" value="PLCXc"/>
    <property type="match status" value="1"/>
</dbReference>
<organism evidence="3 4">
    <name type="scientific">Clytia hemisphaerica</name>
    <dbReference type="NCBI Taxonomy" id="252671"/>
    <lineage>
        <taxon>Eukaryota</taxon>
        <taxon>Metazoa</taxon>
        <taxon>Cnidaria</taxon>
        <taxon>Hydrozoa</taxon>
        <taxon>Hydroidolina</taxon>
        <taxon>Leptothecata</taxon>
        <taxon>Obeliida</taxon>
        <taxon>Clytiidae</taxon>
        <taxon>Clytia</taxon>
    </lineage>
</organism>
<keyword evidence="1" id="KW-0732">Signal</keyword>
<reference evidence="3" key="1">
    <citation type="submission" date="2021-01" db="UniProtKB">
        <authorList>
            <consortium name="EnsemblMetazoa"/>
        </authorList>
    </citation>
    <scope>IDENTIFICATION</scope>
</reference>
<evidence type="ECO:0000313" key="4">
    <source>
        <dbReference type="Proteomes" id="UP000594262"/>
    </source>
</evidence>
<dbReference type="GO" id="GO:0006629">
    <property type="term" value="P:lipid metabolic process"/>
    <property type="evidence" value="ECO:0007669"/>
    <property type="project" value="InterPro"/>
</dbReference>
<dbReference type="PANTHER" id="PTHR13593:SF113">
    <property type="entry name" value="SI:DKEY-266F7.9"/>
    <property type="match status" value="1"/>
</dbReference>
<evidence type="ECO:0000259" key="2">
    <source>
        <dbReference type="SMART" id="SM00148"/>
    </source>
</evidence>
<feature type="domain" description="Phosphatidylinositol-specific phospholipase C X" evidence="2">
    <location>
        <begin position="70"/>
        <end position="211"/>
    </location>
</feature>
<proteinExistence type="predicted"/>
<name>A0A7M5UUV4_9CNID</name>
<dbReference type="Pfam" id="PF00388">
    <property type="entry name" value="PI-PLC-X"/>
    <property type="match status" value="1"/>
</dbReference>
<dbReference type="Gene3D" id="3.20.20.190">
    <property type="entry name" value="Phosphatidylinositol (PI) phosphodiesterase"/>
    <property type="match status" value="1"/>
</dbReference>
<keyword evidence="4" id="KW-1185">Reference proteome</keyword>
<evidence type="ECO:0000313" key="3">
    <source>
        <dbReference type="EnsemblMetazoa" id="CLYHEMP004528.1"/>
    </source>
</evidence>
<dbReference type="InterPro" id="IPR017946">
    <property type="entry name" value="PLC-like_Pdiesterase_TIM-brl"/>
</dbReference>
<dbReference type="Proteomes" id="UP000594262">
    <property type="component" value="Unplaced"/>
</dbReference>
<dbReference type="GO" id="GO:0008081">
    <property type="term" value="F:phosphoric diester hydrolase activity"/>
    <property type="evidence" value="ECO:0007669"/>
    <property type="project" value="InterPro"/>
</dbReference>
<dbReference type="AlphaFoldDB" id="A0A7M5UUV4"/>
<feature type="chain" id="PRO_5046573281" description="Phosphatidylinositol-specific phospholipase C X domain-containing protein" evidence="1">
    <location>
        <begin position="20"/>
        <end position="356"/>
    </location>
</feature>
<dbReference type="PANTHER" id="PTHR13593">
    <property type="match status" value="1"/>
</dbReference>
<dbReference type="InterPro" id="IPR051057">
    <property type="entry name" value="PI-PLC_domain"/>
</dbReference>
<dbReference type="SUPFAM" id="SSF51695">
    <property type="entry name" value="PLC-like phosphodiesterases"/>
    <property type="match status" value="1"/>
</dbReference>
<evidence type="ECO:0000256" key="1">
    <source>
        <dbReference type="SAM" id="SignalP"/>
    </source>
</evidence>
<dbReference type="PROSITE" id="PS50007">
    <property type="entry name" value="PIPLC_X_DOMAIN"/>
    <property type="match status" value="1"/>
</dbReference>
<protein>
    <recommendedName>
        <fullName evidence="2">Phosphatidylinositol-specific phospholipase C X domain-containing protein</fullName>
    </recommendedName>
</protein>
<sequence length="356" mass="41296">MVQFIIVLILVFLENLSNLKRVFDFLNILVSLLIAKDETCYNKFFSHRFHVQVVLSHSNLDKNVWMGRISDSRKLCQVLIPGTHNSGAYGILFGLGQTQDWSIKEQLENGVRFLDIRLARNLSPNDFEVVHGFIKLGSFKKFILSPVTKFLTDNPSEVILMRIKTYGFDFDAEARLERDFMMNLEYRFYQKIVNSNTSISQVRGKIVLLKKHHKAFKKKIGLEWPLNNNVQDKYQIEVKSYDLQMLGTTYRISCPFIFGIDIKKKSDAILKHFNQSARHYGSGFYINFASGSYYGLFIWRIASVTNKVVLDYFKTNSHRNIGSIVVIDYPNRIPGLVETLIEYNFYSNFNANDKIA</sequence>
<dbReference type="InterPro" id="IPR000909">
    <property type="entry name" value="PLipase_C_PInositol-sp_X_dom"/>
</dbReference>
<dbReference type="OrthoDB" id="1046782at2759"/>
<accession>A0A7M5UUV4</accession>
<dbReference type="EnsemblMetazoa" id="CLYHEMT004528.1">
    <property type="protein sequence ID" value="CLYHEMP004528.1"/>
    <property type="gene ID" value="CLYHEMG004528"/>
</dbReference>
<feature type="signal peptide" evidence="1">
    <location>
        <begin position="1"/>
        <end position="19"/>
    </location>
</feature>